<reference evidence="2 3" key="1">
    <citation type="submission" date="2014-08" db="EMBL/GenBank/DDBJ databases">
        <authorList>
            <person name="Wibberg D."/>
        </authorList>
    </citation>
    <scope>NUCLEOTIDE SEQUENCE [LARGE SCALE GENOMIC DNA]</scope>
    <source>
        <strain evidence="3">ING2-E5B</strain>
    </source>
</reference>
<dbReference type="EMBL" id="LN515532">
    <property type="protein sequence ID" value="CEA16627.1"/>
    <property type="molecule type" value="Genomic_DNA"/>
</dbReference>
<organism evidence="2 3">
    <name type="scientific">Fermentimonas caenicola</name>
    <dbReference type="NCBI Taxonomy" id="1562970"/>
    <lineage>
        <taxon>Bacteria</taxon>
        <taxon>Pseudomonadati</taxon>
        <taxon>Bacteroidota</taxon>
        <taxon>Bacteroidia</taxon>
        <taxon>Bacteroidales</taxon>
        <taxon>Dysgonomonadaceae</taxon>
        <taxon>Fermentimonas</taxon>
    </lineage>
</organism>
<name>A0A098C3Y6_9BACT</name>
<dbReference type="OrthoDB" id="1016806at2"/>
<dbReference type="HOGENOM" id="CLU_054360_0_0_10"/>
<keyword evidence="1" id="KW-0732">Signal</keyword>
<sequence>MRYIFLLLTLCSVVSLHAQNYIWKLGLDYFFDNREYEKSSYTDPQTLNGIWVTPAAGITWDSAHTVVAGVDILKIPGMHKAIDRVDLTLYYQYQTPKITFRAGSFPRREVLSNYSDFFFSDSVSYFTPLMQGLFWQIGNGRNYFNAWMDWTGYATTVNRENFFIGFSGKASKGVFFGDFQSYLFHYAGTNPRNPEYGVSEQMQGMASIGLEYESDNSFKGLLSAGVFAGVERDRKADIIHKPIGFISRANLEFWGIGTENTLYLGDHRMRFYDRYGGDLYWGTPFLQGDSYLQSKFYIRFMETGRVKVRLNGNLHITEGNILFQQSLTLSASIDNFRNNSGKATVYPWMRIFR</sequence>
<dbReference type="Proteomes" id="UP000032417">
    <property type="component" value="Chromosome 1"/>
</dbReference>
<dbReference type="KEGG" id="pbt:ING2E5B_1890"/>
<dbReference type="AlphaFoldDB" id="A0A098C3Y6"/>
<protein>
    <submittedName>
        <fullName evidence="2">Putative secreted protein</fullName>
    </submittedName>
</protein>
<gene>
    <name evidence="2" type="ORF">ING2E5B_1890</name>
</gene>
<evidence type="ECO:0000313" key="3">
    <source>
        <dbReference type="Proteomes" id="UP000032417"/>
    </source>
</evidence>
<accession>A0A098C3Y6</accession>
<feature type="chain" id="PRO_5001938842" evidence="1">
    <location>
        <begin position="19"/>
        <end position="353"/>
    </location>
</feature>
<keyword evidence="3" id="KW-1185">Reference proteome</keyword>
<feature type="signal peptide" evidence="1">
    <location>
        <begin position="1"/>
        <end position="18"/>
    </location>
</feature>
<evidence type="ECO:0000256" key="1">
    <source>
        <dbReference type="SAM" id="SignalP"/>
    </source>
</evidence>
<dbReference type="STRING" id="1562970.ING2E5B_1890"/>
<evidence type="ECO:0000313" key="2">
    <source>
        <dbReference type="EMBL" id="CEA16627.1"/>
    </source>
</evidence>
<proteinExistence type="predicted"/>